<evidence type="ECO:0000256" key="1">
    <source>
        <dbReference type="SAM" id="Phobius"/>
    </source>
</evidence>
<dbReference type="RefSeq" id="WP_242176887.1">
    <property type="nucleotide sequence ID" value="NZ_JAKQYM010000001.1"/>
</dbReference>
<comment type="caution">
    <text evidence="2">The sequence shown here is derived from an EMBL/GenBank/DDBJ whole genome shotgun (WGS) entry which is preliminary data.</text>
</comment>
<dbReference type="Pfam" id="PF19589">
    <property type="entry name" value="DUF6095"/>
    <property type="match status" value="1"/>
</dbReference>
<evidence type="ECO:0000313" key="2">
    <source>
        <dbReference type="EMBL" id="MCI2227765.1"/>
    </source>
</evidence>
<proteinExistence type="predicted"/>
<sequence>MSTDVNLLGKGLRQLAFLILLFILSPISLTMGFKALKKYSESPEIYIAYLILGFSFIIIIFTFYFAFKTFKTLLNSIFVDSKK</sequence>
<dbReference type="InterPro" id="IPR046077">
    <property type="entry name" value="DUF6095"/>
</dbReference>
<accession>A0A9X1VKM5</accession>
<dbReference type="Proteomes" id="UP001139369">
    <property type="component" value="Unassembled WGS sequence"/>
</dbReference>
<reference evidence="2" key="1">
    <citation type="submission" date="2022-02" db="EMBL/GenBank/DDBJ databases">
        <title>Polaribacter sp. MSW13, isolated from seawater.</title>
        <authorList>
            <person name="Kristyanto S."/>
            <person name="Jung J."/>
            <person name="Jeon C.O."/>
        </authorList>
    </citation>
    <scope>NUCLEOTIDE SEQUENCE</scope>
    <source>
        <strain evidence="2">MSW13</strain>
    </source>
</reference>
<keyword evidence="3" id="KW-1185">Reference proteome</keyword>
<name>A0A9X1VKM5_9FLAO</name>
<gene>
    <name evidence="2" type="ORF">MC378_01210</name>
</gene>
<organism evidence="2 3">
    <name type="scientific">Polaribacter marinus</name>
    <dbReference type="NCBI Taxonomy" id="2916838"/>
    <lineage>
        <taxon>Bacteria</taxon>
        <taxon>Pseudomonadati</taxon>
        <taxon>Bacteroidota</taxon>
        <taxon>Flavobacteriia</taxon>
        <taxon>Flavobacteriales</taxon>
        <taxon>Flavobacteriaceae</taxon>
    </lineage>
</organism>
<feature type="transmembrane region" description="Helical" evidence="1">
    <location>
        <begin position="12"/>
        <end position="33"/>
    </location>
</feature>
<evidence type="ECO:0000313" key="3">
    <source>
        <dbReference type="Proteomes" id="UP001139369"/>
    </source>
</evidence>
<feature type="transmembrane region" description="Helical" evidence="1">
    <location>
        <begin position="45"/>
        <end position="67"/>
    </location>
</feature>
<dbReference type="AlphaFoldDB" id="A0A9X1VKM5"/>
<keyword evidence="1" id="KW-0472">Membrane</keyword>
<dbReference type="EMBL" id="JAKQYM010000001">
    <property type="protein sequence ID" value="MCI2227765.1"/>
    <property type="molecule type" value="Genomic_DNA"/>
</dbReference>
<keyword evidence="1" id="KW-1133">Transmembrane helix</keyword>
<keyword evidence="1" id="KW-0812">Transmembrane</keyword>
<protein>
    <submittedName>
        <fullName evidence="2">DUF6095 family protein</fullName>
    </submittedName>
</protein>